<dbReference type="EMBL" id="JXRR01000001">
    <property type="protein sequence ID" value="KIL53095.1"/>
    <property type="molecule type" value="Genomic_DNA"/>
</dbReference>
<evidence type="ECO:0000313" key="2">
    <source>
        <dbReference type="Proteomes" id="UP000031972"/>
    </source>
</evidence>
<comment type="caution">
    <text evidence="1">The sequence shown here is derived from an EMBL/GenBank/DDBJ whole genome shotgun (WGS) entry which is preliminary data.</text>
</comment>
<organism evidence="1 2">
    <name type="scientific">Jeotgalibacillus campisalis</name>
    <dbReference type="NCBI Taxonomy" id="220754"/>
    <lineage>
        <taxon>Bacteria</taxon>
        <taxon>Bacillati</taxon>
        <taxon>Bacillota</taxon>
        <taxon>Bacilli</taxon>
        <taxon>Bacillales</taxon>
        <taxon>Caryophanaceae</taxon>
        <taxon>Jeotgalibacillus</taxon>
    </lineage>
</organism>
<dbReference type="AlphaFoldDB" id="A0A0C2RS87"/>
<protein>
    <submittedName>
        <fullName evidence="1">Uncharacterized protein</fullName>
    </submittedName>
</protein>
<proteinExistence type="predicted"/>
<dbReference type="Proteomes" id="UP000031972">
    <property type="component" value="Unassembled WGS sequence"/>
</dbReference>
<name>A0A0C2RS87_9BACL</name>
<accession>A0A0C2RS87</accession>
<dbReference type="PATRIC" id="fig|220754.4.peg.434"/>
<reference evidence="1 2" key="1">
    <citation type="submission" date="2015-01" db="EMBL/GenBank/DDBJ databases">
        <title>Jeotgalibacillus campisalis genome sequencing.</title>
        <authorList>
            <person name="Goh K.M."/>
            <person name="Chan K.-G."/>
            <person name="Yaakop A.S."/>
            <person name="Ee R."/>
            <person name="Gan H.M."/>
            <person name="Chan C.S."/>
        </authorList>
    </citation>
    <scope>NUCLEOTIDE SEQUENCE [LARGE SCALE GENOMIC DNA]</scope>
    <source>
        <strain evidence="1 2">SF-57</strain>
    </source>
</reference>
<keyword evidence="2" id="KW-1185">Reference proteome</keyword>
<sequence>MTLKNNDLTEVVIKEQALIILAKLDHLLESSLPQTFSNLGIRGKKTA</sequence>
<gene>
    <name evidence="1" type="ORF">KR50_04240</name>
</gene>
<evidence type="ECO:0000313" key="1">
    <source>
        <dbReference type="EMBL" id="KIL53095.1"/>
    </source>
</evidence>